<dbReference type="GeneID" id="27320636"/>
<dbReference type="VEuPathDB" id="FungiDB:PV10_02791"/>
<dbReference type="InterPro" id="IPR004045">
    <property type="entry name" value="Glutathione_S-Trfase_N"/>
</dbReference>
<dbReference type="EMBL" id="KN847521">
    <property type="protein sequence ID" value="KIV95099.1"/>
    <property type="molecule type" value="Genomic_DNA"/>
</dbReference>
<dbReference type="CDD" id="cd00570">
    <property type="entry name" value="GST_N_family"/>
    <property type="match status" value="1"/>
</dbReference>
<feature type="domain" description="GST N-terminal" evidence="2">
    <location>
        <begin position="8"/>
        <end position="92"/>
    </location>
</feature>
<evidence type="ECO:0000259" key="3">
    <source>
        <dbReference type="PROSITE" id="PS50405"/>
    </source>
</evidence>
<organism evidence="4 5">
    <name type="scientific">Exophiala mesophila</name>
    <name type="common">Black yeast-like fungus</name>
    <dbReference type="NCBI Taxonomy" id="212818"/>
    <lineage>
        <taxon>Eukaryota</taxon>
        <taxon>Fungi</taxon>
        <taxon>Dikarya</taxon>
        <taxon>Ascomycota</taxon>
        <taxon>Pezizomycotina</taxon>
        <taxon>Eurotiomycetes</taxon>
        <taxon>Chaetothyriomycetidae</taxon>
        <taxon>Chaetothyriales</taxon>
        <taxon>Herpotrichiellaceae</taxon>
        <taxon>Exophiala</taxon>
    </lineage>
</organism>
<dbReference type="CDD" id="cd00299">
    <property type="entry name" value="GST_C_family"/>
    <property type="match status" value="1"/>
</dbReference>
<dbReference type="PANTHER" id="PTHR44051:SF8">
    <property type="entry name" value="GLUTATHIONE S-TRANSFERASE GSTA"/>
    <property type="match status" value="1"/>
</dbReference>
<proteinExistence type="inferred from homology"/>
<evidence type="ECO:0000313" key="4">
    <source>
        <dbReference type="EMBL" id="KIV95099.1"/>
    </source>
</evidence>
<dbReference type="PROSITE" id="PS50405">
    <property type="entry name" value="GST_CTER"/>
    <property type="match status" value="1"/>
</dbReference>
<dbReference type="SUPFAM" id="SSF52833">
    <property type="entry name" value="Thioredoxin-like"/>
    <property type="match status" value="1"/>
</dbReference>
<dbReference type="RefSeq" id="XP_016226673.1">
    <property type="nucleotide sequence ID" value="XM_016367155.1"/>
</dbReference>
<dbReference type="InterPro" id="IPR040079">
    <property type="entry name" value="Glutathione_S-Trfase"/>
</dbReference>
<reference evidence="4 5" key="1">
    <citation type="submission" date="2015-01" db="EMBL/GenBank/DDBJ databases">
        <title>The Genome Sequence of Exophiala mesophila CBS40295.</title>
        <authorList>
            <consortium name="The Broad Institute Genomics Platform"/>
            <person name="Cuomo C."/>
            <person name="de Hoog S."/>
            <person name="Gorbushina A."/>
            <person name="Stielow B."/>
            <person name="Teixiera M."/>
            <person name="Abouelleil A."/>
            <person name="Chapman S.B."/>
            <person name="Priest M."/>
            <person name="Young S.K."/>
            <person name="Wortman J."/>
            <person name="Nusbaum C."/>
            <person name="Birren B."/>
        </authorList>
    </citation>
    <scope>NUCLEOTIDE SEQUENCE [LARGE SCALE GENOMIC DNA]</scope>
    <source>
        <strain evidence="4 5">CBS 40295</strain>
    </source>
</reference>
<dbReference type="OrthoDB" id="249703at2759"/>
<dbReference type="SFLD" id="SFLDS00019">
    <property type="entry name" value="Glutathione_Transferase_(cytos"/>
    <property type="match status" value="1"/>
</dbReference>
<protein>
    <recommendedName>
        <fullName evidence="6">GST N-terminal domain-containing protein</fullName>
    </recommendedName>
</protein>
<dbReference type="AlphaFoldDB" id="A0A0D1ZMC2"/>
<dbReference type="InterPro" id="IPR036282">
    <property type="entry name" value="Glutathione-S-Trfase_C_sf"/>
</dbReference>
<dbReference type="OMA" id="CVRENAC"/>
<dbReference type="Pfam" id="PF13417">
    <property type="entry name" value="GST_N_3"/>
    <property type="match status" value="1"/>
</dbReference>
<dbReference type="Pfam" id="PF13410">
    <property type="entry name" value="GST_C_2"/>
    <property type="match status" value="1"/>
</dbReference>
<dbReference type="PROSITE" id="PS50404">
    <property type="entry name" value="GST_NTER"/>
    <property type="match status" value="1"/>
</dbReference>
<evidence type="ECO:0000259" key="2">
    <source>
        <dbReference type="PROSITE" id="PS50404"/>
    </source>
</evidence>
<name>A0A0D1ZMC2_EXOME</name>
<evidence type="ECO:0000256" key="1">
    <source>
        <dbReference type="ARBA" id="ARBA00007409"/>
    </source>
</evidence>
<dbReference type="Gene3D" id="1.20.1050.10">
    <property type="match status" value="1"/>
</dbReference>
<feature type="domain" description="GST C-terminal" evidence="3">
    <location>
        <begin position="99"/>
        <end position="236"/>
    </location>
</feature>
<dbReference type="STRING" id="212818.A0A0D1ZMC2"/>
<dbReference type="Gene3D" id="3.40.30.10">
    <property type="entry name" value="Glutaredoxin"/>
    <property type="match status" value="1"/>
</dbReference>
<dbReference type="PANTHER" id="PTHR44051">
    <property type="entry name" value="GLUTATHIONE S-TRANSFERASE-RELATED"/>
    <property type="match status" value="1"/>
</dbReference>
<dbReference type="SFLD" id="SFLDG00358">
    <property type="entry name" value="Main_(cytGST)"/>
    <property type="match status" value="1"/>
</dbReference>
<sequence>MGDKKSDSQVFLWDHPMSSYAQKVRLALREKGIAFQFETPKGIGTGYETSTDAAFWKSSNRIEVPVLIDGDLKIFDSTVILEYLEDKWPEPALLPPRDQAAARAKARMIEDVCDTQYEAINWAMGEVGWFKRAEGELAEKLKAQAAHQTRQIQDWLAQQLGSSEWFGGDRFGWADVCVAPMLNRSVLAGMGPEPGSPLANWHARLCQRPAVQETFNEVAAAIKNAAGLGDALKKGLLKREYRDHRLEWMVKSGGIEIVLEGLKKDNIRFQWPDPLP</sequence>
<dbReference type="Proteomes" id="UP000054302">
    <property type="component" value="Unassembled WGS sequence"/>
</dbReference>
<dbReference type="InterPro" id="IPR010987">
    <property type="entry name" value="Glutathione-S-Trfase_C-like"/>
</dbReference>
<dbReference type="SUPFAM" id="SSF47616">
    <property type="entry name" value="GST C-terminal domain-like"/>
    <property type="match status" value="1"/>
</dbReference>
<comment type="similarity">
    <text evidence="1">Belongs to the GST superfamily.</text>
</comment>
<evidence type="ECO:0008006" key="6">
    <source>
        <dbReference type="Google" id="ProtNLM"/>
    </source>
</evidence>
<dbReference type="HOGENOM" id="CLU_011226_5_3_1"/>
<evidence type="ECO:0000313" key="5">
    <source>
        <dbReference type="Proteomes" id="UP000054302"/>
    </source>
</evidence>
<keyword evidence="5" id="KW-1185">Reference proteome</keyword>
<dbReference type="InterPro" id="IPR036249">
    <property type="entry name" value="Thioredoxin-like_sf"/>
</dbReference>
<gene>
    <name evidence="4" type="ORF">PV10_02791</name>
</gene>
<accession>A0A0D1ZMC2</accession>